<dbReference type="AlphaFoldDB" id="A0A388K9C0"/>
<protein>
    <submittedName>
        <fullName evidence="3">Uncharacterized protein</fullName>
    </submittedName>
</protein>
<evidence type="ECO:0000313" key="4">
    <source>
        <dbReference type="Proteomes" id="UP000265515"/>
    </source>
</evidence>
<keyword evidence="2" id="KW-0812">Transmembrane</keyword>
<dbReference type="OrthoDB" id="119121at2759"/>
<proteinExistence type="predicted"/>
<dbReference type="PANTHER" id="PTHR37204">
    <property type="entry name" value="TRANSMEMBRANE PROTEIN"/>
    <property type="match status" value="1"/>
</dbReference>
<organism evidence="3 4">
    <name type="scientific">Chara braunii</name>
    <name type="common">Braun's stonewort</name>
    <dbReference type="NCBI Taxonomy" id="69332"/>
    <lineage>
        <taxon>Eukaryota</taxon>
        <taxon>Viridiplantae</taxon>
        <taxon>Streptophyta</taxon>
        <taxon>Charophyceae</taxon>
        <taxon>Charales</taxon>
        <taxon>Characeae</taxon>
        <taxon>Chara</taxon>
    </lineage>
</organism>
<feature type="region of interest" description="Disordered" evidence="1">
    <location>
        <begin position="1"/>
        <end position="30"/>
    </location>
</feature>
<accession>A0A388K9C0</accession>
<keyword evidence="4" id="KW-1185">Reference proteome</keyword>
<dbReference type="STRING" id="69332.A0A388K9C0"/>
<comment type="caution">
    <text evidence="3">The sequence shown here is derived from an EMBL/GenBank/DDBJ whole genome shotgun (WGS) entry which is preliminary data.</text>
</comment>
<evidence type="ECO:0000256" key="1">
    <source>
        <dbReference type="SAM" id="MobiDB-lite"/>
    </source>
</evidence>
<gene>
    <name evidence="3" type="ORF">CBR_g66809</name>
</gene>
<dbReference type="Gramene" id="GBG66674">
    <property type="protein sequence ID" value="GBG66674"/>
    <property type="gene ID" value="CBR_g66809"/>
</dbReference>
<feature type="transmembrane region" description="Helical" evidence="2">
    <location>
        <begin position="102"/>
        <end position="122"/>
    </location>
</feature>
<keyword evidence="2" id="KW-0472">Membrane</keyword>
<feature type="compositionally biased region" description="Acidic residues" evidence="1">
    <location>
        <begin position="1"/>
        <end position="23"/>
    </location>
</feature>
<reference evidence="3 4" key="1">
    <citation type="journal article" date="2018" name="Cell">
        <title>The Chara Genome: Secondary Complexity and Implications for Plant Terrestrialization.</title>
        <authorList>
            <person name="Nishiyama T."/>
            <person name="Sakayama H."/>
            <person name="Vries J.D."/>
            <person name="Buschmann H."/>
            <person name="Saint-Marcoux D."/>
            <person name="Ullrich K.K."/>
            <person name="Haas F.B."/>
            <person name="Vanderstraeten L."/>
            <person name="Becker D."/>
            <person name="Lang D."/>
            <person name="Vosolsobe S."/>
            <person name="Rombauts S."/>
            <person name="Wilhelmsson P.K.I."/>
            <person name="Janitza P."/>
            <person name="Kern R."/>
            <person name="Heyl A."/>
            <person name="Rumpler F."/>
            <person name="Villalobos L.I.A.C."/>
            <person name="Clay J.M."/>
            <person name="Skokan R."/>
            <person name="Toyoda A."/>
            <person name="Suzuki Y."/>
            <person name="Kagoshima H."/>
            <person name="Schijlen E."/>
            <person name="Tajeshwar N."/>
            <person name="Catarino B."/>
            <person name="Hetherington A.J."/>
            <person name="Saltykova A."/>
            <person name="Bonnot C."/>
            <person name="Breuninger H."/>
            <person name="Symeonidi A."/>
            <person name="Radhakrishnan G.V."/>
            <person name="Van Nieuwerburgh F."/>
            <person name="Deforce D."/>
            <person name="Chang C."/>
            <person name="Karol K.G."/>
            <person name="Hedrich R."/>
            <person name="Ulvskov P."/>
            <person name="Glockner G."/>
            <person name="Delwiche C.F."/>
            <person name="Petrasek J."/>
            <person name="Van de Peer Y."/>
            <person name="Friml J."/>
            <person name="Beilby M."/>
            <person name="Dolan L."/>
            <person name="Kohara Y."/>
            <person name="Sugano S."/>
            <person name="Fujiyama A."/>
            <person name="Delaux P.-M."/>
            <person name="Quint M."/>
            <person name="TheiBen G."/>
            <person name="Hagemann M."/>
            <person name="Harholt J."/>
            <person name="Dunand C."/>
            <person name="Zachgo S."/>
            <person name="Langdale J."/>
            <person name="Maumus F."/>
            <person name="Straeten D.V.D."/>
            <person name="Gould S.B."/>
            <person name="Rensing S.A."/>
        </authorList>
    </citation>
    <scope>NUCLEOTIDE SEQUENCE [LARGE SCALE GENOMIC DNA]</scope>
    <source>
        <strain evidence="3 4">S276</strain>
    </source>
</reference>
<dbReference type="EMBL" id="BFEA01000077">
    <property type="protein sequence ID" value="GBG66674.1"/>
    <property type="molecule type" value="Genomic_DNA"/>
</dbReference>
<dbReference type="Proteomes" id="UP000265515">
    <property type="component" value="Unassembled WGS sequence"/>
</dbReference>
<keyword evidence="2" id="KW-1133">Transmembrane helix</keyword>
<sequence length="465" mass="51756">MFGAREEEEEEGEEEEEEAEEAESQASHSWLGRQRRRSLVLRDVITSSLMAVGAIVGQQRRRRSSVCLDRPPAGYGDPMNGQRSWVFVHRPSSVSSAMASRFSLLLLFFLFFSLSFVITFYFHNPPVVLDFLSLPAIDRHLSSSIPSRGSRMAVVTHTPSPPSPVSTSAALPAACGGYHSGPAVSAPNFNFTDREKLYNEMGSNLERRGPLFLTTGETTQSLKISDLFVIIQSNGSVRPIPKPLMHPVRATLLYIEPAVGITIWRVVKQVIAEYFPQGGVWYQDPQMFHVSLYHASNHIDTVPATTSEIDEETNAVARVARTSCPVVIALDRVIVTSTGAVIGCWQLLDGTEPAQLRKRLRSGLPRSPQKQMNNQVLIHTSFARLLVAPTSPNPVLQGQAEAQESHPTKLLLRMARELSKRLCRLRANLSELWYVEELDMLALALRGNMRQRKFPLSCEIALEEG</sequence>
<dbReference type="PANTHER" id="PTHR37204:SF1">
    <property type="entry name" value="TRANSMEMBRANE PROTEIN"/>
    <property type="match status" value="1"/>
</dbReference>
<evidence type="ECO:0000313" key="3">
    <source>
        <dbReference type="EMBL" id="GBG66674.1"/>
    </source>
</evidence>
<evidence type="ECO:0000256" key="2">
    <source>
        <dbReference type="SAM" id="Phobius"/>
    </source>
</evidence>
<name>A0A388K9C0_CHABU</name>